<keyword evidence="2" id="KW-0808">Transferase</keyword>
<name>A0A2C5TLB8_MORMO</name>
<dbReference type="Pfam" id="PF00535">
    <property type="entry name" value="Glycos_transf_2"/>
    <property type="match status" value="1"/>
</dbReference>
<comment type="caution">
    <text evidence="2">The sequence shown here is derived from an EMBL/GenBank/DDBJ whole genome shotgun (WGS) entry which is preliminary data.</text>
</comment>
<dbReference type="Proteomes" id="UP000650477">
    <property type="component" value="Unassembled WGS sequence"/>
</dbReference>
<dbReference type="SUPFAM" id="SSF53448">
    <property type="entry name" value="Nucleotide-diphospho-sugar transferases"/>
    <property type="match status" value="1"/>
</dbReference>
<gene>
    <name evidence="2" type="ORF">CYG68_09155</name>
</gene>
<accession>A0A2C5TLB8</accession>
<dbReference type="InterPro" id="IPR029044">
    <property type="entry name" value="Nucleotide-diphossugar_trans"/>
</dbReference>
<reference evidence="2" key="1">
    <citation type="submission" date="2017-12" db="EMBL/GenBank/DDBJ databases">
        <title>Genome sequencing and analysis.</title>
        <authorList>
            <person name="Huang Y.-T."/>
        </authorList>
    </citation>
    <scope>NUCLEOTIDE SEQUENCE</scope>
    <source>
        <strain evidence="2">VGH116</strain>
    </source>
</reference>
<sequence length="282" mass="33575">MSREFFRKVADKQHIKLTYITHFYCNQQDISEVINLLREYESMPASVLDYVQFVIVDDCSPLEYEIPEFDLNLTWLRITTDIPWNQGGSRNLGVTYAASDKILMTDLDHVLPVSTFTYLINAANPGRTFYKLYRRGEQGNLRKGHSNLFFMSRARFFRFYGYDEEFCGHYGAEDYRFVKLQKYHGSRQRYLPKSVYATERIVDRDKSYHTLDRSLEYNTPVDKRKHEEVCTYGAESGHSRLFLDFEWKILRSVCRTSPVVREKNPGWKARWWLRWLFAPLAK</sequence>
<dbReference type="CDD" id="cd00761">
    <property type="entry name" value="Glyco_tranf_GTA_type"/>
    <property type="match status" value="1"/>
</dbReference>
<organism evidence="2 3">
    <name type="scientific">Morganella morganii</name>
    <name type="common">Proteus morganii</name>
    <dbReference type="NCBI Taxonomy" id="582"/>
    <lineage>
        <taxon>Bacteria</taxon>
        <taxon>Pseudomonadati</taxon>
        <taxon>Pseudomonadota</taxon>
        <taxon>Gammaproteobacteria</taxon>
        <taxon>Enterobacterales</taxon>
        <taxon>Morganellaceae</taxon>
        <taxon>Morganella</taxon>
    </lineage>
</organism>
<dbReference type="RefSeq" id="WP_004237741.1">
    <property type="nucleotide sequence ID" value="NZ_ABGYJJ040000001.1"/>
</dbReference>
<dbReference type="EMBL" id="PKLF01000007">
    <property type="protein sequence ID" value="MBE8612585.1"/>
    <property type="molecule type" value="Genomic_DNA"/>
</dbReference>
<dbReference type="AlphaFoldDB" id="A0A2C5TLB8"/>
<dbReference type="GeneID" id="93359571"/>
<proteinExistence type="predicted"/>
<dbReference type="GO" id="GO:0016740">
    <property type="term" value="F:transferase activity"/>
    <property type="evidence" value="ECO:0007669"/>
    <property type="project" value="UniProtKB-KW"/>
</dbReference>
<evidence type="ECO:0000313" key="3">
    <source>
        <dbReference type="Proteomes" id="UP000650477"/>
    </source>
</evidence>
<dbReference type="InterPro" id="IPR001173">
    <property type="entry name" value="Glyco_trans_2-like"/>
</dbReference>
<protein>
    <submittedName>
        <fullName evidence="2">Glycosyltransferase family 2 protein</fullName>
    </submittedName>
</protein>
<feature type="domain" description="Glycosyltransferase 2-like" evidence="1">
    <location>
        <begin position="48"/>
        <end position="161"/>
    </location>
</feature>
<dbReference type="Gene3D" id="3.90.550.10">
    <property type="entry name" value="Spore Coat Polysaccharide Biosynthesis Protein SpsA, Chain A"/>
    <property type="match status" value="1"/>
</dbReference>
<evidence type="ECO:0000313" key="2">
    <source>
        <dbReference type="EMBL" id="MBE8612585.1"/>
    </source>
</evidence>
<evidence type="ECO:0000259" key="1">
    <source>
        <dbReference type="Pfam" id="PF00535"/>
    </source>
</evidence>